<dbReference type="InParanoid" id="A0A3G9J9F9"/>
<dbReference type="Gene3D" id="3.30.70.100">
    <property type="match status" value="1"/>
</dbReference>
<sequence>MNKSLTITEKFIESLFDNLIHLGQALLIILIGYIISKVVSKFIMRAIQKSNRDEIILNFFHTCLRVGFGIVVAMMALSQLGVNVTSLLAVFTTVSAAIALALKDTLAEIVDGMKIMFSRPFVKGDVIEVDGVTGKIQEISLLYTFLLTLDNKRIVIPNSTMANSRLINYSSEPYRRVDLTFDVGYDCSIDHVKDVIHDVVISNPLCAREQEPFVRLTEYKDSSITFSLRAWTKTENYEEFKFNIVEEIKKKFDEEGIDIPYPQLDVHIKDHLDA</sequence>
<keyword evidence="3" id="KW-1003">Cell membrane</keyword>
<dbReference type="Gene3D" id="2.30.30.60">
    <property type="match status" value="1"/>
</dbReference>
<feature type="domain" description="Mechanosensitive ion channel transmembrane helices 2/3" evidence="10">
    <location>
        <begin position="62"/>
        <end position="103"/>
    </location>
</feature>
<organism evidence="11 12">
    <name type="scientific">Intestinibaculum porci</name>
    <dbReference type="NCBI Taxonomy" id="2487118"/>
    <lineage>
        <taxon>Bacteria</taxon>
        <taxon>Bacillati</taxon>
        <taxon>Bacillota</taxon>
        <taxon>Erysipelotrichia</taxon>
        <taxon>Erysipelotrichales</taxon>
        <taxon>Erysipelotrichaceae</taxon>
        <taxon>Intestinibaculum</taxon>
    </lineage>
</organism>
<dbReference type="InterPro" id="IPR011066">
    <property type="entry name" value="MscS_channel_C_sf"/>
</dbReference>
<dbReference type="InterPro" id="IPR006685">
    <property type="entry name" value="MscS_channel_2nd"/>
</dbReference>
<evidence type="ECO:0000256" key="7">
    <source>
        <dbReference type="SAM" id="Phobius"/>
    </source>
</evidence>
<dbReference type="InterPro" id="IPR045275">
    <property type="entry name" value="MscS_archaea/bacteria_type"/>
</dbReference>
<gene>
    <name evidence="11" type="ORF">SG0102_26040</name>
</gene>
<evidence type="ECO:0000256" key="4">
    <source>
        <dbReference type="ARBA" id="ARBA00022692"/>
    </source>
</evidence>
<dbReference type="InterPro" id="IPR049142">
    <property type="entry name" value="MS_channel_1st"/>
</dbReference>
<dbReference type="SUPFAM" id="SSF50182">
    <property type="entry name" value="Sm-like ribonucleoproteins"/>
    <property type="match status" value="1"/>
</dbReference>
<keyword evidence="12" id="KW-1185">Reference proteome</keyword>
<dbReference type="PANTHER" id="PTHR30221">
    <property type="entry name" value="SMALL-CONDUCTANCE MECHANOSENSITIVE CHANNEL"/>
    <property type="match status" value="1"/>
</dbReference>
<dbReference type="SUPFAM" id="SSF82861">
    <property type="entry name" value="Mechanosensitive channel protein MscS (YggB), transmembrane region"/>
    <property type="match status" value="1"/>
</dbReference>
<dbReference type="FunCoup" id="A0A3G9J9F9">
    <property type="interactions" value="128"/>
</dbReference>
<evidence type="ECO:0000256" key="5">
    <source>
        <dbReference type="ARBA" id="ARBA00022989"/>
    </source>
</evidence>
<accession>A0A3G9J9F9</accession>
<evidence type="ECO:0000259" key="8">
    <source>
        <dbReference type="Pfam" id="PF00924"/>
    </source>
</evidence>
<dbReference type="Pfam" id="PF21088">
    <property type="entry name" value="MS_channel_1st"/>
    <property type="match status" value="1"/>
</dbReference>
<comment type="subcellular location">
    <subcellularLocation>
        <location evidence="1">Cell membrane</location>
        <topology evidence="1">Multi-pass membrane protein</topology>
    </subcellularLocation>
</comment>
<dbReference type="Pfam" id="PF05552">
    <property type="entry name" value="MS_channel_1st_1"/>
    <property type="match status" value="1"/>
</dbReference>
<name>A0A3G9J9F9_9FIRM</name>
<reference evidence="11 12" key="1">
    <citation type="submission" date="2018-11" db="EMBL/GenBank/DDBJ databases">
        <title>Novel Erysipelotrichaceae bacterium isolated from small intestine of a swine.</title>
        <authorList>
            <person name="Kim J.S."/>
            <person name="Choe H."/>
            <person name="Lee Y.R."/>
            <person name="Kim K.M."/>
            <person name="Park D.S."/>
        </authorList>
    </citation>
    <scope>NUCLEOTIDE SEQUENCE [LARGE SCALE GENOMIC DNA]</scope>
    <source>
        <strain evidence="11 12">SG0102</strain>
    </source>
</reference>
<keyword evidence="5 7" id="KW-1133">Transmembrane helix</keyword>
<evidence type="ECO:0000256" key="2">
    <source>
        <dbReference type="ARBA" id="ARBA00008017"/>
    </source>
</evidence>
<dbReference type="RefSeq" id="WP_125120373.1">
    <property type="nucleotide sequence ID" value="NZ_AP019309.1"/>
</dbReference>
<keyword evidence="4 7" id="KW-0812">Transmembrane</keyword>
<feature type="domain" description="Mechanosensitive ion channel MscS C-terminal" evidence="9">
    <location>
        <begin position="177"/>
        <end position="259"/>
    </location>
</feature>
<dbReference type="AlphaFoldDB" id="A0A3G9J9F9"/>
<dbReference type="InterPro" id="IPR011014">
    <property type="entry name" value="MscS_channel_TM-2"/>
</dbReference>
<dbReference type="InterPro" id="IPR008910">
    <property type="entry name" value="MSC_TM_helix"/>
</dbReference>
<proteinExistence type="inferred from homology"/>
<evidence type="ECO:0000259" key="10">
    <source>
        <dbReference type="Pfam" id="PF21088"/>
    </source>
</evidence>
<evidence type="ECO:0000256" key="3">
    <source>
        <dbReference type="ARBA" id="ARBA00022475"/>
    </source>
</evidence>
<dbReference type="GO" id="GO:0008381">
    <property type="term" value="F:mechanosensitive monoatomic ion channel activity"/>
    <property type="evidence" value="ECO:0007669"/>
    <property type="project" value="InterPro"/>
</dbReference>
<dbReference type="OrthoDB" id="9809206at2"/>
<feature type="domain" description="Mechanosensitive ion channel MscS" evidence="8">
    <location>
        <begin position="104"/>
        <end position="170"/>
    </location>
</feature>
<dbReference type="KEGG" id="ebm:SG0102_26040"/>
<evidence type="ECO:0000313" key="12">
    <source>
        <dbReference type="Proteomes" id="UP000268059"/>
    </source>
</evidence>
<dbReference type="InterPro" id="IPR049278">
    <property type="entry name" value="MS_channel_C"/>
</dbReference>
<dbReference type="EMBL" id="AP019309">
    <property type="protein sequence ID" value="BBH27670.1"/>
    <property type="molecule type" value="Genomic_DNA"/>
</dbReference>
<evidence type="ECO:0000259" key="9">
    <source>
        <dbReference type="Pfam" id="PF21082"/>
    </source>
</evidence>
<dbReference type="Proteomes" id="UP000268059">
    <property type="component" value="Chromosome"/>
</dbReference>
<comment type="similarity">
    <text evidence="2">Belongs to the MscS (TC 1.A.23) family.</text>
</comment>
<dbReference type="PANTHER" id="PTHR30221:SF1">
    <property type="entry name" value="SMALL-CONDUCTANCE MECHANOSENSITIVE CHANNEL"/>
    <property type="match status" value="1"/>
</dbReference>
<keyword evidence="6 7" id="KW-0472">Membrane</keyword>
<dbReference type="Gene3D" id="1.10.287.1260">
    <property type="match status" value="1"/>
</dbReference>
<evidence type="ECO:0000256" key="6">
    <source>
        <dbReference type="ARBA" id="ARBA00023136"/>
    </source>
</evidence>
<evidence type="ECO:0000256" key="1">
    <source>
        <dbReference type="ARBA" id="ARBA00004651"/>
    </source>
</evidence>
<protein>
    <submittedName>
        <fullName evidence="11">Mechanosensitive ion channel protein MscS</fullName>
    </submittedName>
</protein>
<feature type="transmembrane region" description="Helical" evidence="7">
    <location>
        <begin position="55"/>
        <end position="78"/>
    </location>
</feature>
<dbReference type="GO" id="GO:0005886">
    <property type="term" value="C:plasma membrane"/>
    <property type="evidence" value="ECO:0007669"/>
    <property type="project" value="UniProtKB-SubCell"/>
</dbReference>
<feature type="transmembrane region" description="Helical" evidence="7">
    <location>
        <begin position="20"/>
        <end position="43"/>
    </location>
</feature>
<dbReference type="InterPro" id="IPR023408">
    <property type="entry name" value="MscS_beta-dom_sf"/>
</dbReference>
<dbReference type="SUPFAM" id="SSF82689">
    <property type="entry name" value="Mechanosensitive channel protein MscS (YggB), C-terminal domain"/>
    <property type="match status" value="1"/>
</dbReference>
<dbReference type="Pfam" id="PF00924">
    <property type="entry name" value="MS_channel_2nd"/>
    <property type="match status" value="1"/>
</dbReference>
<evidence type="ECO:0000313" key="11">
    <source>
        <dbReference type="EMBL" id="BBH27670.1"/>
    </source>
</evidence>
<dbReference type="InterPro" id="IPR010920">
    <property type="entry name" value="LSM_dom_sf"/>
</dbReference>
<feature type="transmembrane region" description="Helical" evidence="7">
    <location>
        <begin position="84"/>
        <end position="102"/>
    </location>
</feature>
<dbReference type="Pfam" id="PF21082">
    <property type="entry name" value="MS_channel_3rd"/>
    <property type="match status" value="1"/>
</dbReference>